<name>A0A974NWY3_9SPHN</name>
<proteinExistence type="predicted"/>
<organism evidence="2 3">
    <name type="scientific">Sphingomonas aliaeris</name>
    <dbReference type="NCBI Taxonomy" id="2759526"/>
    <lineage>
        <taxon>Bacteria</taxon>
        <taxon>Pseudomonadati</taxon>
        <taxon>Pseudomonadota</taxon>
        <taxon>Alphaproteobacteria</taxon>
        <taxon>Sphingomonadales</taxon>
        <taxon>Sphingomonadaceae</taxon>
        <taxon>Sphingomonas</taxon>
    </lineage>
</organism>
<protein>
    <submittedName>
        <fullName evidence="2">Uncharacterized protein</fullName>
    </submittedName>
</protein>
<reference evidence="3" key="1">
    <citation type="submission" date="2020-09" db="EMBL/GenBank/DDBJ databases">
        <title>Sphingomonas sp., a new species isolated from pork steak.</title>
        <authorList>
            <person name="Heidler von Heilborn D."/>
        </authorList>
    </citation>
    <scope>NUCLEOTIDE SEQUENCE [LARGE SCALE GENOMIC DNA]</scope>
</reference>
<gene>
    <name evidence="2" type="ORF">H5J25_06655</name>
</gene>
<evidence type="ECO:0000313" key="3">
    <source>
        <dbReference type="Proteomes" id="UP000595894"/>
    </source>
</evidence>
<keyword evidence="1" id="KW-0472">Membrane</keyword>
<dbReference type="AlphaFoldDB" id="A0A974NWY3"/>
<dbReference type="Proteomes" id="UP000595894">
    <property type="component" value="Chromosome"/>
</dbReference>
<evidence type="ECO:0000256" key="1">
    <source>
        <dbReference type="SAM" id="Phobius"/>
    </source>
</evidence>
<dbReference type="RefSeq" id="WP_202095263.1">
    <property type="nucleotide sequence ID" value="NZ_CP061035.1"/>
</dbReference>
<dbReference type="KEGG" id="sari:H5J25_06655"/>
<accession>A0A974NWY3</accession>
<sequence length="105" mass="11945">MSALQTVKLWLVQHMHLAKDALHIYVALTLFFGSALLFGWRLRSWGPWLVVAVAAVAGELWDISDRHSGHIPQNYGANLHDVWNTLFWPSVILLLARRTKLFGGR</sequence>
<keyword evidence="3" id="KW-1185">Reference proteome</keyword>
<feature type="transmembrane region" description="Helical" evidence="1">
    <location>
        <begin position="21"/>
        <end position="39"/>
    </location>
</feature>
<keyword evidence="1" id="KW-1133">Transmembrane helix</keyword>
<evidence type="ECO:0000313" key="2">
    <source>
        <dbReference type="EMBL" id="QQV78338.1"/>
    </source>
</evidence>
<keyword evidence="1" id="KW-0812">Transmembrane</keyword>
<dbReference type="EMBL" id="CP061035">
    <property type="protein sequence ID" value="QQV78338.1"/>
    <property type="molecule type" value="Genomic_DNA"/>
</dbReference>